<evidence type="ECO:0000313" key="2">
    <source>
        <dbReference type="Proteomes" id="UP000053927"/>
    </source>
</evidence>
<gene>
    <name evidence="1" type="ORF">STEHIDRAFT_135774</name>
</gene>
<dbReference type="RefSeq" id="XP_007311511.1">
    <property type="nucleotide sequence ID" value="XM_007311449.1"/>
</dbReference>
<sequence length="192" mass="20479">MGVNQSVWMANDSGQDIYIIAAPNPDWAIADIVTDVALIFVGLTELKAVFTAAELPATIASLRDLYEFVKITGTLLSGSFSVGTRPTEAALKVIEAVKKNSIPIAAGDHKNIKDENFLSMYLNASGIAGMLGASTVSVMVMSGDGKQVALYNTPPDDSWIATREQKIVRSKYGSIWQKDPGAGSVDWPISQA</sequence>
<dbReference type="eggNOG" id="ENOG502SQ5C">
    <property type="taxonomic scope" value="Eukaryota"/>
</dbReference>
<dbReference type="OrthoDB" id="5220752at2759"/>
<proteinExistence type="predicted"/>
<reference evidence="2" key="1">
    <citation type="journal article" date="2012" name="Science">
        <title>The Paleozoic origin of enzymatic lignin decomposition reconstructed from 31 fungal genomes.</title>
        <authorList>
            <person name="Floudas D."/>
            <person name="Binder M."/>
            <person name="Riley R."/>
            <person name="Barry K."/>
            <person name="Blanchette R.A."/>
            <person name="Henrissat B."/>
            <person name="Martinez A.T."/>
            <person name="Otillar R."/>
            <person name="Spatafora J.W."/>
            <person name="Yadav J.S."/>
            <person name="Aerts A."/>
            <person name="Benoit I."/>
            <person name="Boyd A."/>
            <person name="Carlson A."/>
            <person name="Copeland A."/>
            <person name="Coutinho P.M."/>
            <person name="de Vries R.P."/>
            <person name="Ferreira P."/>
            <person name="Findley K."/>
            <person name="Foster B."/>
            <person name="Gaskell J."/>
            <person name="Glotzer D."/>
            <person name="Gorecki P."/>
            <person name="Heitman J."/>
            <person name="Hesse C."/>
            <person name="Hori C."/>
            <person name="Igarashi K."/>
            <person name="Jurgens J.A."/>
            <person name="Kallen N."/>
            <person name="Kersten P."/>
            <person name="Kohler A."/>
            <person name="Kuees U."/>
            <person name="Kumar T.K.A."/>
            <person name="Kuo A."/>
            <person name="LaButti K."/>
            <person name="Larrondo L.F."/>
            <person name="Lindquist E."/>
            <person name="Ling A."/>
            <person name="Lombard V."/>
            <person name="Lucas S."/>
            <person name="Lundell T."/>
            <person name="Martin R."/>
            <person name="McLaughlin D.J."/>
            <person name="Morgenstern I."/>
            <person name="Morin E."/>
            <person name="Murat C."/>
            <person name="Nagy L.G."/>
            <person name="Nolan M."/>
            <person name="Ohm R.A."/>
            <person name="Patyshakuliyeva A."/>
            <person name="Rokas A."/>
            <person name="Ruiz-Duenas F.J."/>
            <person name="Sabat G."/>
            <person name="Salamov A."/>
            <person name="Samejima M."/>
            <person name="Schmutz J."/>
            <person name="Slot J.C."/>
            <person name="St John F."/>
            <person name="Stenlid J."/>
            <person name="Sun H."/>
            <person name="Sun S."/>
            <person name="Syed K."/>
            <person name="Tsang A."/>
            <person name="Wiebenga A."/>
            <person name="Young D."/>
            <person name="Pisabarro A."/>
            <person name="Eastwood D.C."/>
            <person name="Martin F."/>
            <person name="Cullen D."/>
            <person name="Grigoriev I.V."/>
            <person name="Hibbett D.S."/>
        </authorList>
    </citation>
    <scope>NUCLEOTIDE SEQUENCE [LARGE SCALE GENOMIC DNA]</scope>
    <source>
        <strain evidence="2">FP-91666</strain>
    </source>
</reference>
<name>R7RWZ7_STEHR</name>
<dbReference type="GeneID" id="18798474"/>
<dbReference type="Proteomes" id="UP000053927">
    <property type="component" value="Unassembled WGS sequence"/>
</dbReference>
<keyword evidence="2" id="KW-1185">Reference proteome</keyword>
<dbReference type="OMA" id="SWIATRE"/>
<evidence type="ECO:0000313" key="1">
    <source>
        <dbReference type="EMBL" id="EIM79375.1"/>
    </source>
</evidence>
<protein>
    <submittedName>
        <fullName evidence="1">Uncharacterized protein</fullName>
    </submittedName>
</protein>
<accession>R7RWZ7</accession>
<dbReference type="KEGG" id="shs:STEHIDRAFT_135774"/>
<dbReference type="AlphaFoldDB" id="R7RWZ7"/>
<dbReference type="EMBL" id="JH687405">
    <property type="protein sequence ID" value="EIM79375.1"/>
    <property type="molecule type" value="Genomic_DNA"/>
</dbReference>
<organism evidence="1 2">
    <name type="scientific">Stereum hirsutum (strain FP-91666)</name>
    <name type="common">White-rot fungus</name>
    <dbReference type="NCBI Taxonomy" id="721885"/>
    <lineage>
        <taxon>Eukaryota</taxon>
        <taxon>Fungi</taxon>
        <taxon>Dikarya</taxon>
        <taxon>Basidiomycota</taxon>
        <taxon>Agaricomycotina</taxon>
        <taxon>Agaricomycetes</taxon>
        <taxon>Russulales</taxon>
        <taxon>Stereaceae</taxon>
        <taxon>Stereum</taxon>
    </lineage>
</organism>